<protein>
    <submittedName>
        <fullName evidence="1">Uncharacterized protein</fullName>
    </submittedName>
</protein>
<sequence>MKIKCSGIKYRQGFVEVGSGVHDGFVNLEVWTVQPDSSNFESASELAEVPEHEISSNSEIELDVEQAKSMVAEIQKAIFAIESGNA</sequence>
<accession>A0A7W4Z8C1</accession>
<dbReference type="AlphaFoldDB" id="A0A7W4Z8C1"/>
<dbReference type="RefSeq" id="WP_183457838.1">
    <property type="nucleotide sequence ID" value="NZ_JACHWZ010000005.1"/>
</dbReference>
<dbReference type="EMBL" id="JACHWZ010000005">
    <property type="protein sequence ID" value="MBB3060432.1"/>
    <property type="molecule type" value="Genomic_DNA"/>
</dbReference>
<gene>
    <name evidence="1" type="ORF">FHS09_001251</name>
</gene>
<dbReference type="Proteomes" id="UP000535937">
    <property type="component" value="Unassembled WGS sequence"/>
</dbReference>
<organism evidence="1 2">
    <name type="scientific">Microbulbifer rhizosphaerae</name>
    <dbReference type="NCBI Taxonomy" id="1562603"/>
    <lineage>
        <taxon>Bacteria</taxon>
        <taxon>Pseudomonadati</taxon>
        <taxon>Pseudomonadota</taxon>
        <taxon>Gammaproteobacteria</taxon>
        <taxon>Cellvibrionales</taxon>
        <taxon>Microbulbiferaceae</taxon>
        <taxon>Microbulbifer</taxon>
    </lineage>
</organism>
<evidence type="ECO:0000313" key="2">
    <source>
        <dbReference type="Proteomes" id="UP000535937"/>
    </source>
</evidence>
<keyword evidence="2" id="KW-1185">Reference proteome</keyword>
<reference evidence="1 2" key="1">
    <citation type="submission" date="2020-08" db="EMBL/GenBank/DDBJ databases">
        <title>Genomic Encyclopedia of Type Strains, Phase III (KMG-III): the genomes of soil and plant-associated and newly described type strains.</title>
        <authorList>
            <person name="Whitman W."/>
        </authorList>
    </citation>
    <scope>NUCLEOTIDE SEQUENCE [LARGE SCALE GENOMIC DNA]</scope>
    <source>
        <strain evidence="1 2">CECT 8799</strain>
    </source>
</reference>
<evidence type="ECO:0000313" key="1">
    <source>
        <dbReference type="EMBL" id="MBB3060432.1"/>
    </source>
</evidence>
<comment type="caution">
    <text evidence="1">The sequence shown here is derived from an EMBL/GenBank/DDBJ whole genome shotgun (WGS) entry which is preliminary data.</text>
</comment>
<proteinExistence type="predicted"/>
<name>A0A7W4Z8C1_9GAMM</name>